<reference evidence="1" key="1">
    <citation type="submission" date="2022-05" db="EMBL/GenBank/DDBJ databases">
        <title>Chromosome-level genome of Chaenocephalus aceratus.</title>
        <authorList>
            <person name="Park H."/>
        </authorList>
    </citation>
    <scope>NUCLEOTIDE SEQUENCE</scope>
    <source>
        <strain evidence="1">KU_202001</strain>
    </source>
</reference>
<feature type="non-terminal residue" evidence="1">
    <location>
        <position position="67"/>
    </location>
</feature>
<dbReference type="EMBL" id="CM043808">
    <property type="protein sequence ID" value="KAI4801722.1"/>
    <property type="molecule type" value="Genomic_DNA"/>
</dbReference>
<protein>
    <submittedName>
        <fullName evidence="1">Uncharacterized protein</fullName>
    </submittedName>
</protein>
<comment type="caution">
    <text evidence="1">The sequence shown here is derived from an EMBL/GenBank/DDBJ whole genome shotgun (WGS) entry which is preliminary data.</text>
</comment>
<proteinExistence type="predicted"/>
<keyword evidence="2" id="KW-1185">Reference proteome</keyword>
<evidence type="ECO:0000313" key="2">
    <source>
        <dbReference type="Proteomes" id="UP001057452"/>
    </source>
</evidence>
<organism evidence="1 2">
    <name type="scientific">Chaenocephalus aceratus</name>
    <name type="common">Blackfin icefish</name>
    <name type="synonym">Chaenichthys aceratus</name>
    <dbReference type="NCBI Taxonomy" id="36190"/>
    <lineage>
        <taxon>Eukaryota</taxon>
        <taxon>Metazoa</taxon>
        <taxon>Chordata</taxon>
        <taxon>Craniata</taxon>
        <taxon>Vertebrata</taxon>
        <taxon>Euteleostomi</taxon>
        <taxon>Actinopterygii</taxon>
        <taxon>Neopterygii</taxon>
        <taxon>Teleostei</taxon>
        <taxon>Neoteleostei</taxon>
        <taxon>Acanthomorphata</taxon>
        <taxon>Eupercaria</taxon>
        <taxon>Perciformes</taxon>
        <taxon>Notothenioidei</taxon>
        <taxon>Channichthyidae</taxon>
        <taxon>Chaenocephalus</taxon>
    </lineage>
</organism>
<evidence type="ECO:0000313" key="1">
    <source>
        <dbReference type="EMBL" id="KAI4801722.1"/>
    </source>
</evidence>
<gene>
    <name evidence="1" type="ORF">KUCAC02_019598</name>
</gene>
<name>A0ACB9VNT4_CHAAC</name>
<sequence>VGICSQLVAGQCEGGLKPYERLKDRLQSTLIRRRRRGLIFLLKTLCLIGAYLTMGMITYKNQVKYQE</sequence>
<accession>A0ACB9VNT4</accession>
<feature type="non-terminal residue" evidence="1">
    <location>
        <position position="1"/>
    </location>
</feature>
<dbReference type="Proteomes" id="UP001057452">
    <property type="component" value="Chromosome 24"/>
</dbReference>